<evidence type="ECO:0000256" key="7">
    <source>
        <dbReference type="RuleBase" id="RU368100"/>
    </source>
</evidence>
<comment type="subcellular location">
    <subcellularLocation>
        <location evidence="1 7">Cytoplasm</location>
    </subcellularLocation>
</comment>
<evidence type="ECO:0000256" key="5">
    <source>
        <dbReference type="ARBA" id="ARBA00023135"/>
    </source>
</evidence>
<dbReference type="InterPro" id="IPR003210">
    <property type="entry name" value="Signal_recog_particle_SRP14"/>
</dbReference>
<comment type="function">
    <text evidence="7">Component of the signal recognition particle (SRP) complex, a ribonucleoprotein complex that mediates the cotranslational targeting of secretory and membrane proteins to the endoplasmic reticulum (ER).</text>
</comment>
<keyword evidence="6 7" id="KW-0687">Ribonucleoprotein</keyword>
<dbReference type="InterPro" id="IPR009018">
    <property type="entry name" value="Signal_recog_particle_SRP9/14"/>
</dbReference>
<dbReference type="GO" id="GO:0006614">
    <property type="term" value="P:SRP-dependent cotranslational protein targeting to membrane"/>
    <property type="evidence" value="ECO:0007669"/>
    <property type="project" value="UniProtKB-UniRule"/>
</dbReference>
<evidence type="ECO:0000256" key="4">
    <source>
        <dbReference type="ARBA" id="ARBA00022884"/>
    </source>
</evidence>
<evidence type="ECO:0000256" key="1">
    <source>
        <dbReference type="ARBA" id="ARBA00004496"/>
    </source>
</evidence>
<reference evidence="9" key="1">
    <citation type="submission" date="2023-08" db="EMBL/GenBank/DDBJ databases">
        <title>Black Yeasts Isolated from many extreme environments.</title>
        <authorList>
            <person name="Coleine C."/>
            <person name="Stajich J.E."/>
            <person name="Selbmann L."/>
        </authorList>
    </citation>
    <scope>NUCLEOTIDE SEQUENCE</scope>
    <source>
        <strain evidence="9">CCFEE 5810</strain>
    </source>
</reference>
<dbReference type="GO" id="GO:0005786">
    <property type="term" value="C:signal recognition particle, endoplasmic reticulum targeting"/>
    <property type="evidence" value="ECO:0007669"/>
    <property type="project" value="UniProtKB-UniRule"/>
</dbReference>
<proteinExistence type="inferred from homology"/>
<dbReference type="AlphaFoldDB" id="A0AAN8A437"/>
<comment type="caution">
    <text evidence="9">The sequence shown here is derived from an EMBL/GenBank/DDBJ whole genome shotgun (WGS) entry which is preliminary data.</text>
</comment>
<evidence type="ECO:0000256" key="8">
    <source>
        <dbReference type="SAM" id="MobiDB-lite"/>
    </source>
</evidence>
<organism evidence="9 10">
    <name type="scientific">Elasticomyces elasticus</name>
    <dbReference type="NCBI Taxonomy" id="574655"/>
    <lineage>
        <taxon>Eukaryota</taxon>
        <taxon>Fungi</taxon>
        <taxon>Dikarya</taxon>
        <taxon>Ascomycota</taxon>
        <taxon>Pezizomycotina</taxon>
        <taxon>Dothideomycetes</taxon>
        <taxon>Dothideomycetidae</taxon>
        <taxon>Mycosphaerellales</taxon>
        <taxon>Teratosphaeriaceae</taxon>
        <taxon>Elasticomyces</taxon>
    </lineage>
</organism>
<keyword evidence="4 7" id="KW-0694">RNA-binding</keyword>
<protein>
    <recommendedName>
        <fullName evidence="7">Signal recognition particle subunit SRP14</fullName>
    </recommendedName>
    <alternativeName>
        <fullName evidence="7">Signal recognition particle 14 kDa protein</fullName>
    </alternativeName>
</protein>
<evidence type="ECO:0000256" key="6">
    <source>
        <dbReference type="ARBA" id="ARBA00023274"/>
    </source>
</evidence>
<comment type="subunit">
    <text evidence="7">Component of a fungal signal recognition particle (SRP) complex that consists of a 7SL RNA molecule (scR1) and at least six protein subunits: SRP72, SRP68, SRP54, SEC65, SRP21 and SRP14.</text>
</comment>
<evidence type="ECO:0000313" key="10">
    <source>
        <dbReference type="Proteomes" id="UP001310594"/>
    </source>
</evidence>
<keyword evidence="5 7" id="KW-0733">Signal recognition particle</keyword>
<accession>A0AAN8A437</accession>
<dbReference type="EMBL" id="JAVRQU010000004">
    <property type="protein sequence ID" value="KAK5704408.1"/>
    <property type="molecule type" value="Genomic_DNA"/>
</dbReference>
<dbReference type="GO" id="GO:0030942">
    <property type="term" value="F:endoplasmic reticulum signal peptide binding"/>
    <property type="evidence" value="ECO:0007669"/>
    <property type="project" value="UniProtKB-UniRule"/>
</dbReference>
<feature type="compositionally biased region" description="Basic residues" evidence="8">
    <location>
        <begin position="124"/>
        <end position="137"/>
    </location>
</feature>
<comment type="similarity">
    <text evidence="2 7">Belongs to the SRP14 family.</text>
</comment>
<dbReference type="Gene3D" id="3.30.720.10">
    <property type="entry name" value="Signal recognition particle alu RNA binding heterodimer, srp9/1"/>
    <property type="match status" value="1"/>
</dbReference>
<dbReference type="Pfam" id="PF02290">
    <property type="entry name" value="SRP14"/>
    <property type="match status" value="1"/>
</dbReference>
<keyword evidence="3 7" id="KW-0963">Cytoplasm</keyword>
<dbReference type="GO" id="GO:0008312">
    <property type="term" value="F:7S RNA binding"/>
    <property type="evidence" value="ECO:0007669"/>
    <property type="project" value="UniProtKB-UniRule"/>
</dbReference>
<feature type="region of interest" description="Disordered" evidence="8">
    <location>
        <begin position="121"/>
        <end position="149"/>
    </location>
</feature>
<evidence type="ECO:0000256" key="3">
    <source>
        <dbReference type="ARBA" id="ARBA00022490"/>
    </source>
</evidence>
<evidence type="ECO:0000256" key="2">
    <source>
        <dbReference type="ARBA" id="ARBA00010349"/>
    </source>
</evidence>
<feature type="compositionally biased region" description="Basic and acidic residues" evidence="8">
    <location>
        <begin position="138"/>
        <end position="149"/>
    </location>
</feature>
<evidence type="ECO:0000313" key="9">
    <source>
        <dbReference type="EMBL" id="KAK5704408.1"/>
    </source>
</evidence>
<dbReference type="SUPFAM" id="SSF54762">
    <property type="entry name" value="Signal recognition particle alu RNA binding heterodimer, SRP9/14"/>
    <property type="match status" value="1"/>
</dbReference>
<gene>
    <name evidence="9" type="ORF">LTR97_003426</name>
</gene>
<dbReference type="PANTHER" id="PTHR12013">
    <property type="entry name" value="SIGNAL RECOGNITION PARTICLE 14 KD PROTEIN"/>
    <property type="match status" value="1"/>
</dbReference>
<name>A0AAN8A437_9PEZI</name>
<dbReference type="Proteomes" id="UP001310594">
    <property type="component" value="Unassembled WGS sequence"/>
</dbReference>
<sequence>MARDHLSSDDFFTQLASLIEKTQKKGHGAVYLTQKRLTFDASTTAEDTAKKVQDDPLWDLNPPNPLPLIIRATDGKSAKLGSEGAKNRTKNADKVKLSTVVQPDDIETFFARYAEVCKAGMQSLKKRDRSKRKKKDKGKKEKSGEAKKA</sequence>